<accession>R9NX09</accession>
<feature type="domain" description="Zn(2)-C6 fungal-type" evidence="2">
    <location>
        <begin position="64"/>
        <end position="108"/>
    </location>
</feature>
<protein>
    <submittedName>
        <fullName evidence="3">Potential fungal zinc cluster transcription factor</fullName>
    </submittedName>
</protein>
<dbReference type="EMBL" id="DF238772">
    <property type="protein sequence ID" value="GAC93104.1"/>
    <property type="molecule type" value="Genomic_DNA"/>
</dbReference>
<dbReference type="AlphaFoldDB" id="R9NX09"/>
<gene>
    <name evidence="3" type="ORF">PHSY_000666</name>
</gene>
<dbReference type="OrthoDB" id="2123952at2759"/>
<evidence type="ECO:0000313" key="4">
    <source>
        <dbReference type="Proteomes" id="UP000014071"/>
    </source>
</evidence>
<sequence>MLTPISTNISSPVRPALESPTHKQCHSAENKKLDVELAAKVKSLKDGAKARKESKGPILKRKMACATCRRRKLRCDAARPRCSTCARSQASAEAAGHPSAVPPGPCSYDCDSHDEPTPNRFFANGSFHSLTFHSHPRMPMTPGFGMPGPYDAMTGAPMGDSLNFLPPTSPHGVWAYGDFPMTPSRVPGPGCNPSSCHTTPLITTPTRPTFLTSTPMRRIISPSLAINSTPVQEHDVFYSPPAHEQWTPSSAMSTESLYYSPMVASLSEGLASVSGLSSAASTPSLASTRAIRSPFHMSQDIGTPLSMPPTTPISDSFDVHSLGPPMVPRATLSPHEQQIKCTNFLQSLEPMPYNLIDFSGAGALHVDATAMMPSPMMSADAVEIMAGNDLGLINGGAFDGKLQDPFSTFSGLEMPDASLLASAGAADMSGMTLTSAMPTDIRDWQIEKFTARKRLRSNLGTSSLRYELPVTERLRPEQPRISSPDWATCSAFKCSDAFLASSRLTICSWLKMSSSQPNQHPHNSSHQSRTSRPSADEERERLEALWKPQQVALANPTLKPHRHIHIDWPNATIKKTLAIGPSAPDTKPPVYDRPLLSDEENQASSCVLVTKSSPINATIYVLKESAPPSSEDSSSTTTKKADKPILISAKTGSVGSISLTIPSYIGSRPLNIRAKSVNGNIVIYIPESFSGLLNWTSETGTLKLSPAVQQRFKCLDSPPHKHRGTAKIVPSTASGLRGDVCTITNRHGSITIKEAQEEGRSAEGGEKDKSCVIQ</sequence>
<dbReference type="GeneID" id="24105970"/>
<dbReference type="InterPro" id="IPR001138">
    <property type="entry name" value="Zn2Cys6_DnaBD"/>
</dbReference>
<organism evidence="3 4">
    <name type="scientific">Pseudozyma hubeiensis (strain SY62)</name>
    <name type="common">Yeast</name>
    <dbReference type="NCBI Taxonomy" id="1305764"/>
    <lineage>
        <taxon>Eukaryota</taxon>
        <taxon>Fungi</taxon>
        <taxon>Dikarya</taxon>
        <taxon>Basidiomycota</taxon>
        <taxon>Ustilaginomycotina</taxon>
        <taxon>Ustilaginomycetes</taxon>
        <taxon>Ustilaginales</taxon>
        <taxon>Ustilaginaceae</taxon>
        <taxon>Pseudozyma</taxon>
    </lineage>
</organism>
<dbReference type="SMART" id="SM00066">
    <property type="entry name" value="GAL4"/>
    <property type="match status" value="1"/>
</dbReference>
<dbReference type="InterPro" id="IPR055754">
    <property type="entry name" value="DUF7330"/>
</dbReference>
<feature type="compositionally biased region" description="Polar residues" evidence="1">
    <location>
        <begin position="1"/>
        <end position="11"/>
    </location>
</feature>
<dbReference type="Gene3D" id="4.10.240.10">
    <property type="entry name" value="Zn(2)-C6 fungal-type DNA-binding domain"/>
    <property type="match status" value="1"/>
</dbReference>
<evidence type="ECO:0000313" key="3">
    <source>
        <dbReference type="EMBL" id="GAC93104.1"/>
    </source>
</evidence>
<feature type="region of interest" description="Disordered" evidence="1">
    <location>
        <begin position="1"/>
        <end position="30"/>
    </location>
</feature>
<proteinExistence type="predicted"/>
<evidence type="ECO:0000256" key="1">
    <source>
        <dbReference type="SAM" id="MobiDB-lite"/>
    </source>
</evidence>
<dbReference type="Proteomes" id="UP000014071">
    <property type="component" value="Unassembled WGS sequence"/>
</dbReference>
<dbReference type="PROSITE" id="PS50048">
    <property type="entry name" value="ZN2_CY6_FUNGAL_2"/>
    <property type="match status" value="1"/>
</dbReference>
<dbReference type="HOGENOM" id="CLU_361348_0_0_1"/>
<dbReference type="SUPFAM" id="SSF57701">
    <property type="entry name" value="Zn2/Cys6 DNA-binding domain"/>
    <property type="match status" value="1"/>
</dbReference>
<evidence type="ECO:0000259" key="2">
    <source>
        <dbReference type="PROSITE" id="PS50048"/>
    </source>
</evidence>
<dbReference type="Pfam" id="PF00172">
    <property type="entry name" value="Zn_clus"/>
    <property type="match status" value="1"/>
</dbReference>
<feature type="compositionally biased region" description="Polar residues" evidence="1">
    <location>
        <begin position="513"/>
        <end position="533"/>
    </location>
</feature>
<dbReference type="GO" id="GO:0008270">
    <property type="term" value="F:zinc ion binding"/>
    <property type="evidence" value="ECO:0007669"/>
    <property type="project" value="InterPro"/>
</dbReference>
<dbReference type="GO" id="GO:0000981">
    <property type="term" value="F:DNA-binding transcription factor activity, RNA polymerase II-specific"/>
    <property type="evidence" value="ECO:0007669"/>
    <property type="project" value="InterPro"/>
</dbReference>
<dbReference type="eggNOG" id="ENOG502RE0F">
    <property type="taxonomic scope" value="Eukaryota"/>
</dbReference>
<feature type="region of interest" description="Disordered" evidence="1">
    <location>
        <begin position="513"/>
        <end position="541"/>
    </location>
</feature>
<dbReference type="CDD" id="cd00067">
    <property type="entry name" value="GAL4"/>
    <property type="match status" value="1"/>
</dbReference>
<dbReference type="Pfam" id="PF24016">
    <property type="entry name" value="DUF7330"/>
    <property type="match status" value="1"/>
</dbReference>
<keyword evidence="4" id="KW-1185">Reference proteome</keyword>
<dbReference type="InterPro" id="IPR036864">
    <property type="entry name" value="Zn2-C6_fun-type_DNA-bd_sf"/>
</dbReference>
<name>R9NX09_PSEHS</name>
<reference evidence="4" key="1">
    <citation type="journal article" date="2013" name="Genome Announc.">
        <title>Draft genome sequence of the basidiomycetous yeast-like fungus Pseudozyma hubeiensis SY62, which produces an abundant amount of the biosurfactant mannosylerythritol lipids.</title>
        <authorList>
            <person name="Konishi M."/>
            <person name="Hatada Y."/>
            <person name="Horiuchi J."/>
        </authorList>
    </citation>
    <scope>NUCLEOTIDE SEQUENCE [LARGE SCALE GENOMIC DNA]</scope>
    <source>
        <strain evidence="4">SY62</strain>
    </source>
</reference>
<dbReference type="STRING" id="1305764.R9NX09"/>
<dbReference type="RefSeq" id="XP_012186691.1">
    <property type="nucleotide sequence ID" value="XM_012331301.1"/>
</dbReference>